<accession>A0A084UCC0</accession>
<feature type="transmembrane region" description="Helical" evidence="1">
    <location>
        <begin position="71"/>
        <end position="95"/>
    </location>
</feature>
<dbReference type="Pfam" id="PF07786">
    <property type="entry name" value="HGSNAT_cat"/>
    <property type="match status" value="1"/>
</dbReference>
<keyword evidence="5" id="KW-1185">Reference proteome</keyword>
<feature type="transmembrane region" description="Helical" evidence="1">
    <location>
        <begin position="272"/>
        <end position="294"/>
    </location>
</feature>
<evidence type="ECO:0000259" key="2">
    <source>
        <dbReference type="Pfam" id="PF04235"/>
    </source>
</evidence>
<dbReference type="AlphaFoldDB" id="A0A084UCC0"/>
<dbReference type="PANTHER" id="PTHR30590:SF3">
    <property type="entry name" value="HYPOTHETICAL MEMBRANE SPANNING PROTEIN"/>
    <property type="match status" value="1"/>
</dbReference>
<dbReference type="eggNOG" id="COG2311">
    <property type="taxonomic scope" value="Bacteria"/>
</dbReference>
<organism evidence="4 5">
    <name type="scientific">Nitratireductor basaltis</name>
    <dbReference type="NCBI Taxonomy" id="472175"/>
    <lineage>
        <taxon>Bacteria</taxon>
        <taxon>Pseudomonadati</taxon>
        <taxon>Pseudomonadota</taxon>
        <taxon>Alphaproteobacteria</taxon>
        <taxon>Hyphomicrobiales</taxon>
        <taxon>Phyllobacteriaceae</taxon>
        <taxon>Nitratireductor</taxon>
    </lineage>
</organism>
<dbReference type="InterPro" id="IPR012429">
    <property type="entry name" value="HGSNAT_cat"/>
</dbReference>
<proteinExistence type="predicted"/>
<evidence type="ECO:0000256" key="1">
    <source>
        <dbReference type="SAM" id="Phobius"/>
    </source>
</evidence>
<dbReference type="RefSeq" id="WP_200875508.1">
    <property type="nucleotide sequence ID" value="NZ_JMQM01000001.1"/>
</dbReference>
<sequence>MNTAAHHRASASADAIMAGLRMGIASPTPDIASTRLEGLDLARFVAFTGMVLVNFFMVMSEEEMVDSLAAWLIGSMSGRAAASFVVLAGIGYGLLARSRSGSDLAAITLKRAVFLFAIGLANSLVFDADILHYYAFYFLIGLLFVPLADRWLKLAIGSLVLGFLALALTLDFDAGWDWENYLYLDFWEPAGFARNLLFNGWHPLVPWAAFFLFGMLLSRQPIGDPRFQLRLLLGGVGALVAAESLSAFMTAWGDQTAEELSVLFETSPVPPLPLYMLAGMGAASLVVGGCLLIAPQLRRLGALEIFARPGRQTLTLYIAHILIGMTIIEAMGLLGGQEGHTAMAAALLFAILAIFYAKAWSRIADRGPVEWLMRKLTG</sequence>
<evidence type="ECO:0000313" key="5">
    <source>
        <dbReference type="Proteomes" id="UP000053675"/>
    </source>
</evidence>
<name>A0A084UCC0_9HYPH</name>
<feature type="transmembrane region" description="Helical" evidence="1">
    <location>
        <begin position="314"/>
        <end position="334"/>
    </location>
</feature>
<feature type="transmembrane region" description="Helical" evidence="1">
    <location>
        <begin position="155"/>
        <end position="176"/>
    </location>
</feature>
<feature type="transmembrane region" description="Helical" evidence="1">
    <location>
        <begin position="107"/>
        <end position="125"/>
    </location>
</feature>
<dbReference type="InterPro" id="IPR007349">
    <property type="entry name" value="DUF418"/>
</dbReference>
<evidence type="ECO:0000313" key="4">
    <source>
        <dbReference type="EMBL" id="KFB10606.1"/>
    </source>
</evidence>
<dbReference type="Pfam" id="PF04235">
    <property type="entry name" value="DUF418"/>
    <property type="match status" value="1"/>
</dbReference>
<keyword evidence="1" id="KW-0812">Transmembrane</keyword>
<feature type="transmembrane region" description="Helical" evidence="1">
    <location>
        <begin position="229"/>
        <end position="252"/>
    </location>
</feature>
<evidence type="ECO:0000259" key="3">
    <source>
        <dbReference type="Pfam" id="PF07786"/>
    </source>
</evidence>
<dbReference type="Proteomes" id="UP000053675">
    <property type="component" value="Unassembled WGS sequence"/>
</dbReference>
<feature type="transmembrane region" description="Helical" evidence="1">
    <location>
        <begin position="41"/>
        <end position="59"/>
    </location>
</feature>
<comment type="caution">
    <text evidence="4">The sequence shown here is derived from an EMBL/GenBank/DDBJ whole genome shotgun (WGS) entry which is preliminary data.</text>
</comment>
<dbReference type="STRING" id="472175.EL18_01644"/>
<feature type="domain" description="DUF418" evidence="2">
    <location>
        <begin position="273"/>
        <end position="377"/>
    </location>
</feature>
<dbReference type="PANTHER" id="PTHR30590">
    <property type="entry name" value="INNER MEMBRANE PROTEIN"/>
    <property type="match status" value="1"/>
</dbReference>
<keyword evidence="1" id="KW-1133">Transmembrane helix</keyword>
<feature type="domain" description="Heparan-alpha-glucosaminide N-acetyltransferase catalytic" evidence="3">
    <location>
        <begin position="35"/>
        <end position="222"/>
    </location>
</feature>
<protein>
    <submittedName>
        <fullName evidence="4">Putative membrane protein</fullName>
    </submittedName>
</protein>
<dbReference type="EMBL" id="JMQM01000001">
    <property type="protein sequence ID" value="KFB10606.1"/>
    <property type="molecule type" value="Genomic_DNA"/>
</dbReference>
<dbReference type="InterPro" id="IPR052529">
    <property type="entry name" value="Bact_Transport_Assoc"/>
</dbReference>
<dbReference type="PATRIC" id="fig|472175.3.peg.1653"/>
<keyword evidence="1" id="KW-0472">Membrane</keyword>
<gene>
    <name evidence="4" type="ORF">EL18_01644</name>
</gene>
<feature type="transmembrane region" description="Helical" evidence="1">
    <location>
        <begin position="131"/>
        <end position="148"/>
    </location>
</feature>
<feature type="transmembrane region" description="Helical" evidence="1">
    <location>
        <begin position="196"/>
        <end position="217"/>
    </location>
</feature>
<feature type="transmembrane region" description="Helical" evidence="1">
    <location>
        <begin position="340"/>
        <end position="357"/>
    </location>
</feature>
<reference evidence="4 5" key="1">
    <citation type="submission" date="2014-05" db="EMBL/GenBank/DDBJ databases">
        <title>Draft Genome Sequence of Nitratireductor basaltis Strain UMTGB225, A Marine Bacterium Isolated from Green Barrel Tunicate.</title>
        <authorList>
            <person name="Gan H.Y."/>
        </authorList>
    </citation>
    <scope>NUCLEOTIDE SEQUENCE [LARGE SCALE GENOMIC DNA]</scope>
    <source>
        <strain evidence="4 5">UMTGB225</strain>
    </source>
</reference>